<organism evidence="1">
    <name type="scientific">marine metagenome</name>
    <dbReference type="NCBI Taxonomy" id="408172"/>
    <lineage>
        <taxon>unclassified sequences</taxon>
        <taxon>metagenomes</taxon>
        <taxon>ecological metagenomes</taxon>
    </lineage>
</organism>
<protein>
    <submittedName>
        <fullName evidence="1">Uncharacterized protein</fullName>
    </submittedName>
</protein>
<evidence type="ECO:0000313" key="1">
    <source>
        <dbReference type="EMBL" id="SVA68644.1"/>
    </source>
</evidence>
<name>A0A381XV28_9ZZZZ</name>
<reference evidence="1" key="1">
    <citation type="submission" date="2018-05" db="EMBL/GenBank/DDBJ databases">
        <authorList>
            <person name="Lanie J.A."/>
            <person name="Ng W.-L."/>
            <person name="Kazmierczak K.M."/>
            <person name="Andrzejewski T.M."/>
            <person name="Davidsen T.M."/>
            <person name="Wayne K.J."/>
            <person name="Tettelin H."/>
            <person name="Glass J.I."/>
            <person name="Rusch D."/>
            <person name="Podicherti R."/>
            <person name="Tsui H.-C.T."/>
            <person name="Winkler M.E."/>
        </authorList>
    </citation>
    <scope>NUCLEOTIDE SEQUENCE</scope>
</reference>
<accession>A0A381XV28</accession>
<proteinExistence type="predicted"/>
<dbReference type="EMBL" id="UINC01016498">
    <property type="protein sequence ID" value="SVA68644.1"/>
    <property type="molecule type" value="Genomic_DNA"/>
</dbReference>
<sequence length="30" mass="3202">MNGLEKITEFSSAAGLQYQLVRLGADCSKA</sequence>
<dbReference type="AlphaFoldDB" id="A0A381XV28"/>
<gene>
    <name evidence="1" type="ORF">METZ01_LOCUS121498</name>
</gene>